<comment type="function">
    <text evidence="1">VSG forms a coat on the surface of the parasite. The trypanosome evades the immune response of the host by expressing a series of antigenically distinct VSGs from an estimated 1000 VSG genes.</text>
</comment>
<keyword evidence="6" id="KW-0472">Membrane</keyword>
<gene>
    <name evidence="12" type="ORF">TCIL3000_0_46270</name>
</gene>
<evidence type="ECO:0000256" key="8">
    <source>
        <dbReference type="ARBA" id="ARBA00023288"/>
    </source>
</evidence>
<keyword evidence="5 10" id="KW-0732">Signal</keyword>
<name>F9W9N8_TRYCI</name>
<keyword evidence="4" id="KW-0336">GPI-anchor</keyword>
<accession>F9W9N8</accession>
<sequence length="374" mass="41187">MWRGNVVLTLVALVLGMFAVLGNSDSGDGNVEEKELLCKVLTAAETILNNKNADGELYKDELQKAIYGDKFRAKFDRTGSVSVGGYCHTKSLRAQHCKYYTEGQRYFWGGGRDGCFSESLVGTFFCACTPGSPKSKVGDLCGVSTSEYQGGWWSSYSWKKTALFQHVWDRVIQKCTNASGNVANILAELKTLKKSVDSVKEKIKRNGKNNNFYYLGGTGQADCNANNVNEICAGYQGKGEGGLNIPWVNKIENVIHEIKKVEKEKERIPRASDTATSPQAENNAAEAARVEENDAAPLLADPIASRNHEQIREEETENQSANKSSIPDEVPKSRVKRTTTNPSLTDIPHIATNPNEGGSFLTRQKWLLFSILSN</sequence>
<evidence type="ECO:0000256" key="7">
    <source>
        <dbReference type="ARBA" id="ARBA00023180"/>
    </source>
</evidence>
<keyword evidence="3" id="KW-1003">Cell membrane</keyword>
<reference evidence="12 13" key="2">
    <citation type="journal article" date="2012" name="Proc. Natl. Acad. Sci. U.S.A.">
        <title>Antigenic diversity is generated by distinct evolutionary mechanisms in African trypanosome species.</title>
        <authorList>
            <person name="Jackson A.P."/>
            <person name="Berry A."/>
            <person name="Aslett M."/>
            <person name="Allison H.C."/>
            <person name="Burton P."/>
            <person name="Vavrova-Anderson J."/>
            <person name="Brown R."/>
            <person name="Browne H."/>
            <person name="Corton N."/>
            <person name="Hauser H."/>
            <person name="Gamble J."/>
            <person name="Gilderthorp R."/>
            <person name="Marcello L."/>
            <person name="McQuillan J."/>
            <person name="Otto T.D."/>
            <person name="Quail M.A."/>
            <person name="Sanders M.J."/>
            <person name="van Tonder A."/>
            <person name="Ginger M.L."/>
            <person name="Field M.C."/>
            <person name="Barry J.D."/>
            <person name="Hertz-Fowler C."/>
            <person name="Berriman M."/>
        </authorList>
    </citation>
    <scope>NUCLEOTIDE SEQUENCE [LARGE SCALE GENOMIC DNA]</scope>
    <source>
        <strain evidence="12 13">IL3000</strain>
    </source>
</reference>
<comment type="subcellular location">
    <subcellularLocation>
        <location evidence="2">Cell membrane</location>
        <topology evidence="2">Lipid-anchor</topology>
        <topology evidence="2">GPI-anchor</topology>
    </subcellularLocation>
</comment>
<organism evidence="12 13">
    <name type="scientific">Trypanosoma congolense (strain IL3000)</name>
    <dbReference type="NCBI Taxonomy" id="1068625"/>
    <lineage>
        <taxon>Eukaryota</taxon>
        <taxon>Discoba</taxon>
        <taxon>Euglenozoa</taxon>
        <taxon>Kinetoplastea</taxon>
        <taxon>Metakinetoplastina</taxon>
        <taxon>Trypanosomatida</taxon>
        <taxon>Trypanosomatidae</taxon>
        <taxon>Trypanosoma</taxon>
        <taxon>Nannomonas</taxon>
    </lineage>
</organism>
<feature type="chain" id="PRO_5003394792" evidence="10">
    <location>
        <begin position="25"/>
        <end position="374"/>
    </location>
</feature>
<feature type="region of interest" description="Disordered" evidence="9">
    <location>
        <begin position="309"/>
        <end position="351"/>
    </location>
</feature>
<keyword evidence="13" id="KW-1185">Reference proteome</keyword>
<evidence type="ECO:0000259" key="11">
    <source>
        <dbReference type="Pfam" id="PF13206"/>
    </source>
</evidence>
<evidence type="ECO:0000313" key="12">
    <source>
        <dbReference type="EMBL" id="CCD13942.1"/>
    </source>
</evidence>
<dbReference type="AlphaFoldDB" id="F9W9N8"/>
<keyword evidence="7" id="KW-0325">Glycoprotein</keyword>
<proteinExistence type="predicted"/>
<evidence type="ECO:0000256" key="6">
    <source>
        <dbReference type="ARBA" id="ARBA00023136"/>
    </source>
</evidence>
<feature type="region of interest" description="Disordered" evidence="9">
    <location>
        <begin position="263"/>
        <end position="296"/>
    </location>
</feature>
<protein>
    <submittedName>
        <fullName evidence="12">Variant surface glycoprotein</fullName>
    </submittedName>
</protein>
<evidence type="ECO:0000256" key="9">
    <source>
        <dbReference type="SAM" id="MobiDB-lite"/>
    </source>
</evidence>
<evidence type="ECO:0000256" key="5">
    <source>
        <dbReference type="ARBA" id="ARBA00022729"/>
    </source>
</evidence>
<evidence type="ECO:0000256" key="4">
    <source>
        <dbReference type="ARBA" id="ARBA00022622"/>
    </source>
</evidence>
<feature type="signal peptide" evidence="10">
    <location>
        <begin position="1"/>
        <end position="24"/>
    </location>
</feature>
<evidence type="ECO:0000256" key="10">
    <source>
        <dbReference type="SAM" id="SignalP"/>
    </source>
</evidence>
<reference evidence="13" key="1">
    <citation type="submission" date="2011-07" db="EMBL/GenBank/DDBJ databases">
        <title>Divergent evolution of antigenic variation in African trypanosomes.</title>
        <authorList>
            <person name="Jackson A.P."/>
            <person name="Berry A."/>
            <person name="Allison H.C."/>
            <person name="Burton P."/>
            <person name="Anderson J."/>
            <person name="Aslett M."/>
            <person name="Brown R."/>
            <person name="Corton N."/>
            <person name="Harris D."/>
            <person name="Hauser H."/>
            <person name="Gamble J."/>
            <person name="Gilderthorp R."/>
            <person name="McQuillan J."/>
            <person name="Quail M.A."/>
            <person name="Sanders M."/>
            <person name="Van Tonder A."/>
            <person name="Ginger M.L."/>
            <person name="Donelson J.E."/>
            <person name="Field M.C."/>
            <person name="Barry J.D."/>
            <person name="Berriman M."/>
            <person name="Hertz-Fowler C."/>
        </authorList>
    </citation>
    <scope>NUCLEOTIDE SEQUENCE [LARGE SCALE GENOMIC DNA]</scope>
    <source>
        <strain evidence="13">IL3000</strain>
    </source>
</reference>
<dbReference type="Proteomes" id="UP000000702">
    <property type="component" value="Unassembled WGS sequence"/>
</dbReference>
<dbReference type="EMBL" id="CAEQ01001333">
    <property type="protein sequence ID" value="CCD13942.1"/>
    <property type="molecule type" value="Genomic_DNA"/>
</dbReference>
<evidence type="ECO:0000256" key="3">
    <source>
        <dbReference type="ARBA" id="ARBA00022475"/>
    </source>
</evidence>
<evidence type="ECO:0000256" key="2">
    <source>
        <dbReference type="ARBA" id="ARBA00004609"/>
    </source>
</evidence>
<dbReference type="GO" id="GO:0005886">
    <property type="term" value="C:plasma membrane"/>
    <property type="evidence" value="ECO:0007669"/>
    <property type="project" value="UniProtKB-SubCell"/>
</dbReference>
<dbReference type="InterPro" id="IPR025932">
    <property type="entry name" value="Trypano_VSG_B_N_dom"/>
</dbReference>
<dbReference type="VEuPathDB" id="TriTrypDB:TcIL3000_0_46270"/>
<comment type="caution">
    <text evidence="12">The sequence shown here is derived from an EMBL/GenBank/DDBJ whole genome shotgun (WGS) entry which is preliminary data.</text>
</comment>
<evidence type="ECO:0000256" key="1">
    <source>
        <dbReference type="ARBA" id="ARBA00002523"/>
    </source>
</evidence>
<dbReference type="GO" id="GO:0098552">
    <property type="term" value="C:side of membrane"/>
    <property type="evidence" value="ECO:0007669"/>
    <property type="project" value="UniProtKB-KW"/>
</dbReference>
<dbReference type="Pfam" id="PF13206">
    <property type="entry name" value="VSG_B"/>
    <property type="match status" value="1"/>
</dbReference>
<feature type="domain" description="Trypanosome variant surface glycoprotein B-type N-terminal" evidence="11">
    <location>
        <begin position="50"/>
        <end position="268"/>
    </location>
</feature>
<evidence type="ECO:0000313" key="13">
    <source>
        <dbReference type="Proteomes" id="UP000000702"/>
    </source>
</evidence>
<keyword evidence="8" id="KW-0449">Lipoprotein</keyword>